<sequence>MNNLVSGMILVEKTYGDLHWLIATSEGWKAIDTGACCIEFDSNNYEKAYIPKYYGDPWTPLEGTEIIFQEVE</sequence>
<evidence type="ECO:0000313" key="2">
    <source>
        <dbReference type="Proteomes" id="UP000076603"/>
    </source>
</evidence>
<dbReference type="Proteomes" id="UP000076603">
    <property type="component" value="Unassembled WGS sequence"/>
</dbReference>
<evidence type="ECO:0000313" key="1">
    <source>
        <dbReference type="EMBL" id="KZL94388.1"/>
    </source>
</evidence>
<dbReference type="EMBL" id="LWAE01000001">
    <property type="protein sequence ID" value="KZL94388.1"/>
    <property type="molecule type" value="Genomic_DNA"/>
</dbReference>
<accession>A0A161X4B8</accession>
<dbReference type="PATRIC" id="fig|1121326.3.peg.1411"/>
<keyword evidence="2" id="KW-1185">Reference proteome</keyword>
<reference evidence="1 2" key="1">
    <citation type="submission" date="2016-04" db="EMBL/GenBank/DDBJ databases">
        <title>Genome sequence of Clostridium magnum DSM 2767.</title>
        <authorList>
            <person name="Poehlein A."/>
            <person name="Uhlig R."/>
            <person name="Fischer R."/>
            <person name="Bahl H."/>
            <person name="Daniel R."/>
        </authorList>
    </citation>
    <scope>NUCLEOTIDE SEQUENCE [LARGE SCALE GENOMIC DNA]</scope>
    <source>
        <strain evidence="1 2">DSM 2767</strain>
    </source>
</reference>
<dbReference type="OrthoDB" id="5290748at2"/>
<name>A0A161X4B8_9CLOT</name>
<organism evidence="1 2">
    <name type="scientific">Clostridium magnum DSM 2767</name>
    <dbReference type="NCBI Taxonomy" id="1121326"/>
    <lineage>
        <taxon>Bacteria</taxon>
        <taxon>Bacillati</taxon>
        <taxon>Bacillota</taxon>
        <taxon>Clostridia</taxon>
        <taxon>Eubacteriales</taxon>
        <taxon>Clostridiaceae</taxon>
        <taxon>Clostridium</taxon>
    </lineage>
</organism>
<dbReference type="STRING" id="1121326.CLMAG_14410"/>
<dbReference type="AlphaFoldDB" id="A0A161X4B8"/>
<gene>
    <name evidence="1" type="ORF">CLMAG_14410</name>
</gene>
<proteinExistence type="predicted"/>
<dbReference type="RefSeq" id="WP_066619852.1">
    <property type="nucleotide sequence ID" value="NZ_FQXL01000079.1"/>
</dbReference>
<comment type="caution">
    <text evidence="1">The sequence shown here is derived from an EMBL/GenBank/DDBJ whole genome shotgun (WGS) entry which is preliminary data.</text>
</comment>
<protein>
    <submittedName>
        <fullName evidence="1">Uncharacterized protein</fullName>
    </submittedName>
</protein>